<gene>
    <name evidence="3" type="ORF">HNQ61_001177</name>
</gene>
<dbReference type="EMBL" id="JACHIA010000002">
    <property type="protein sequence ID" value="MBB6069562.1"/>
    <property type="molecule type" value="Genomic_DNA"/>
</dbReference>
<accession>A0A841GQ59</accession>
<sequence length="166" mass="17169">MTAKGMMMTGRYLRIAFVLAIALPFSARDGRAQAAGSAAATRTVREICPAAEARIATRDGERMDGCRAVTDARLLLTAPLAGSQVPPDAVDSLRIQGSSDPETTLLLASVFAGVGLLVDPGYSGRGACRKESAAPTGSGSSREPPVRSWAPSASGTWVRSSATCWA</sequence>
<feature type="region of interest" description="Disordered" evidence="1">
    <location>
        <begin position="127"/>
        <end position="153"/>
    </location>
</feature>
<feature type="signal peptide" evidence="2">
    <location>
        <begin position="1"/>
        <end position="27"/>
    </location>
</feature>
<dbReference type="Proteomes" id="UP000582837">
    <property type="component" value="Unassembled WGS sequence"/>
</dbReference>
<proteinExistence type="predicted"/>
<organism evidence="3 4">
    <name type="scientific">Longimicrobium terrae</name>
    <dbReference type="NCBI Taxonomy" id="1639882"/>
    <lineage>
        <taxon>Bacteria</taxon>
        <taxon>Pseudomonadati</taxon>
        <taxon>Gemmatimonadota</taxon>
        <taxon>Longimicrobiia</taxon>
        <taxon>Longimicrobiales</taxon>
        <taxon>Longimicrobiaceae</taxon>
        <taxon>Longimicrobium</taxon>
    </lineage>
</organism>
<dbReference type="AlphaFoldDB" id="A0A841GQ59"/>
<evidence type="ECO:0000313" key="4">
    <source>
        <dbReference type="Proteomes" id="UP000582837"/>
    </source>
</evidence>
<protein>
    <submittedName>
        <fullName evidence="3">Uncharacterized protein</fullName>
    </submittedName>
</protein>
<evidence type="ECO:0000256" key="2">
    <source>
        <dbReference type="SAM" id="SignalP"/>
    </source>
</evidence>
<keyword evidence="4" id="KW-1185">Reference proteome</keyword>
<reference evidence="3 4" key="1">
    <citation type="submission" date="2020-08" db="EMBL/GenBank/DDBJ databases">
        <title>Genomic Encyclopedia of Type Strains, Phase IV (KMG-IV): sequencing the most valuable type-strain genomes for metagenomic binning, comparative biology and taxonomic classification.</title>
        <authorList>
            <person name="Goeker M."/>
        </authorList>
    </citation>
    <scope>NUCLEOTIDE SEQUENCE [LARGE SCALE GENOMIC DNA]</scope>
    <source>
        <strain evidence="3 4">DSM 29007</strain>
    </source>
</reference>
<evidence type="ECO:0000256" key="1">
    <source>
        <dbReference type="SAM" id="MobiDB-lite"/>
    </source>
</evidence>
<feature type="chain" id="PRO_5032549572" evidence="2">
    <location>
        <begin position="28"/>
        <end position="166"/>
    </location>
</feature>
<keyword evidence="2" id="KW-0732">Signal</keyword>
<comment type="caution">
    <text evidence="3">The sequence shown here is derived from an EMBL/GenBank/DDBJ whole genome shotgun (WGS) entry which is preliminary data.</text>
</comment>
<evidence type="ECO:0000313" key="3">
    <source>
        <dbReference type="EMBL" id="MBB6069562.1"/>
    </source>
</evidence>
<name>A0A841GQ59_9BACT</name>
<dbReference type="RefSeq" id="WP_170037352.1">
    <property type="nucleotide sequence ID" value="NZ_JABDTL010000002.1"/>
</dbReference>